<reference evidence="2 3" key="1">
    <citation type="submission" date="2019-12" db="EMBL/GenBank/DDBJ databases">
        <title>Genomic-based taxomic classification of the family Erythrobacteraceae.</title>
        <authorList>
            <person name="Xu L."/>
        </authorList>
    </citation>
    <scope>NUCLEOTIDE SEQUENCE [LARGE SCALE GENOMIC DNA]</scope>
    <source>
        <strain evidence="2 3">KCTC 52763</strain>
    </source>
</reference>
<keyword evidence="3" id="KW-1185">Reference proteome</keyword>
<dbReference type="AlphaFoldDB" id="A0A844ZSS8"/>
<keyword evidence="1" id="KW-0472">Membrane</keyword>
<evidence type="ECO:0000256" key="1">
    <source>
        <dbReference type="SAM" id="Phobius"/>
    </source>
</evidence>
<organism evidence="2 3">
    <name type="scientific">Pontixanthobacter aquaemixtae</name>
    <dbReference type="NCBI Taxonomy" id="1958940"/>
    <lineage>
        <taxon>Bacteria</taxon>
        <taxon>Pseudomonadati</taxon>
        <taxon>Pseudomonadota</taxon>
        <taxon>Alphaproteobacteria</taxon>
        <taxon>Sphingomonadales</taxon>
        <taxon>Erythrobacteraceae</taxon>
        <taxon>Pontixanthobacter</taxon>
    </lineage>
</organism>
<keyword evidence="1" id="KW-1133">Transmembrane helix</keyword>
<evidence type="ECO:0000313" key="2">
    <source>
        <dbReference type="EMBL" id="MXO90943.1"/>
    </source>
</evidence>
<comment type="caution">
    <text evidence="2">The sequence shown here is derived from an EMBL/GenBank/DDBJ whole genome shotgun (WGS) entry which is preliminary data.</text>
</comment>
<accession>A0A844ZSS8</accession>
<name>A0A844ZSS8_9SPHN</name>
<sequence>MFGADTSLVFDALQMVGLAGVAGGAAVWFAMRRRKRVQPSTGSSSIEQRVRVLERIATDRSTDLADEIEALRTTDKQKEPN</sequence>
<proteinExistence type="predicted"/>
<feature type="transmembrane region" description="Helical" evidence="1">
    <location>
        <begin position="12"/>
        <end position="31"/>
    </location>
</feature>
<keyword evidence="1" id="KW-0812">Transmembrane</keyword>
<dbReference type="RefSeq" id="WP_202388782.1">
    <property type="nucleotide sequence ID" value="NZ_WTYX01000001.1"/>
</dbReference>
<protein>
    <submittedName>
        <fullName evidence="2">Uncharacterized protein</fullName>
    </submittedName>
</protein>
<gene>
    <name evidence="2" type="ORF">GRI41_08930</name>
</gene>
<evidence type="ECO:0000313" key="3">
    <source>
        <dbReference type="Proteomes" id="UP000442714"/>
    </source>
</evidence>
<dbReference type="EMBL" id="WTYX01000001">
    <property type="protein sequence ID" value="MXO90943.1"/>
    <property type="molecule type" value="Genomic_DNA"/>
</dbReference>
<dbReference type="Proteomes" id="UP000442714">
    <property type="component" value="Unassembled WGS sequence"/>
</dbReference>